<evidence type="ECO:0000256" key="2">
    <source>
        <dbReference type="ARBA" id="ARBA00012438"/>
    </source>
</evidence>
<dbReference type="InterPro" id="IPR036890">
    <property type="entry name" value="HATPase_C_sf"/>
</dbReference>
<keyword evidence="7" id="KW-1185">Reference proteome</keyword>
<organism evidence="6 7">
    <name type="scientific">Deinococcus rufus</name>
    <dbReference type="NCBI Taxonomy" id="2136097"/>
    <lineage>
        <taxon>Bacteria</taxon>
        <taxon>Thermotogati</taxon>
        <taxon>Deinococcota</taxon>
        <taxon>Deinococci</taxon>
        <taxon>Deinococcales</taxon>
        <taxon>Deinococcaceae</taxon>
        <taxon>Deinococcus</taxon>
    </lineage>
</organism>
<dbReference type="SMART" id="SM00387">
    <property type="entry name" value="HATPase_c"/>
    <property type="match status" value="1"/>
</dbReference>
<reference evidence="7" key="1">
    <citation type="journal article" date="2019" name="Int. J. Syst. Evol. Microbiol.">
        <title>The Global Catalogue of Microorganisms (GCM) 10K type strain sequencing project: providing services to taxonomists for standard genome sequencing and annotation.</title>
        <authorList>
            <consortium name="The Broad Institute Genomics Platform"/>
            <consortium name="The Broad Institute Genome Sequencing Center for Infectious Disease"/>
            <person name="Wu L."/>
            <person name="Ma J."/>
        </authorList>
    </citation>
    <scope>NUCLEOTIDE SEQUENCE [LARGE SCALE GENOMIC DNA]</scope>
    <source>
        <strain evidence="7">CCTCC AB 2017081</strain>
    </source>
</reference>
<dbReference type="Proteomes" id="UP001595803">
    <property type="component" value="Unassembled WGS sequence"/>
</dbReference>
<dbReference type="EC" id="2.7.13.3" evidence="2"/>
<keyword evidence="3" id="KW-0808">Transferase</keyword>
<keyword evidence="6" id="KW-0067">ATP-binding</keyword>
<feature type="domain" description="Histidine kinase" evidence="5">
    <location>
        <begin position="1"/>
        <end position="125"/>
    </location>
</feature>
<keyword evidence="4" id="KW-0418">Kinase</keyword>
<dbReference type="GO" id="GO:0005524">
    <property type="term" value="F:ATP binding"/>
    <property type="evidence" value="ECO:0007669"/>
    <property type="project" value="UniProtKB-KW"/>
</dbReference>
<sequence>MQWEIGALPTVLGDGALLQQVMTNLRSNALKYSRRRRVAVIRVTSRMTAAEWRIEVQDNGAGFNPQHAGRLFGLFQQLHRTTVFEGTGVGLATVRRVILRHGGRVWAAGQSAEGATFGFGLPRAE</sequence>
<evidence type="ECO:0000259" key="5">
    <source>
        <dbReference type="PROSITE" id="PS50109"/>
    </source>
</evidence>
<gene>
    <name evidence="6" type="ORF">ACFOSB_21050</name>
</gene>
<evidence type="ECO:0000313" key="7">
    <source>
        <dbReference type="Proteomes" id="UP001595803"/>
    </source>
</evidence>
<protein>
    <recommendedName>
        <fullName evidence="2">histidine kinase</fullName>
        <ecNumber evidence="2">2.7.13.3</ecNumber>
    </recommendedName>
</protein>
<evidence type="ECO:0000256" key="3">
    <source>
        <dbReference type="ARBA" id="ARBA00022679"/>
    </source>
</evidence>
<dbReference type="InterPro" id="IPR003594">
    <property type="entry name" value="HATPase_dom"/>
</dbReference>
<evidence type="ECO:0000256" key="1">
    <source>
        <dbReference type="ARBA" id="ARBA00000085"/>
    </source>
</evidence>
<evidence type="ECO:0000313" key="6">
    <source>
        <dbReference type="EMBL" id="MFC3835357.1"/>
    </source>
</evidence>
<dbReference type="SUPFAM" id="SSF55874">
    <property type="entry name" value="ATPase domain of HSP90 chaperone/DNA topoisomerase II/histidine kinase"/>
    <property type="match status" value="1"/>
</dbReference>
<comment type="catalytic activity">
    <reaction evidence="1">
        <text>ATP + protein L-histidine = ADP + protein N-phospho-L-histidine.</text>
        <dbReference type="EC" id="2.7.13.3"/>
    </reaction>
</comment>
<proteinExistence type="predicted"/>
<dbReference type="EMBL" id="JBHRZG010000024">
    <property type="protein sequence ID" value="MFC3835357.1"/>
    <property type="molecule type" value="Genomic_DNA"/>
</dbReference>
<dbReference type="Pfam" id="PF02518">
    <property type="entry name" value="HATPase_c"/>
    <property type="match status" value="1"/>
</dbReference>
<dbReference type="InterPro" id="IPR005467">
    <property type="entry name" value="His_kinase_dom"/>
</dbReference>
<dbReference type="PRINTS" id="PR00344">
    <property type="entry name" value="BCTRLSENSOR"/>
</dbReference>
<dbReference type="PANTHER" id="PTHR42878">
    <property type="entry name" value="TWO-COMPONENT HISTIDINE KINASE"/>
    <property type="match status" value="1"/>
</dbReference>
<dbReference type="InterPro" id="IPR050351">
    <property type="entry name" value="BphY/WalK/GraS-like"/>
</dbReference>
<name>A0ABV7ZFB8_9DEIO</name>
<dbReference type="PANTHER" id="PTHR42878:SF15">
    <property type="entry name" value="BACTERIOPHYTOCHROME"/>
    <property type="match status" value="1"/>
</dbReference>
<evidence type="ECO:0000256" key="4">
    <source>
        <dbReference type="ARBA" id="ARBA00022777"/>
    </source>
</evidence>
<keyword evidence="6" id="KW-0547">Nucleotide-binding</keyword>
<dbReference type="PROSITE" id="PS50109">
    <property type="entry name" value="HIS_KIN"/>
    <property type="match status" value="1"/>
</dbReference>
<dbReference type="InterPro" id="IPR004358">
    <property type="entry name" value="Sig_transdc_His_kin-like_C"/>
</dbReference>
<accession>A0ABV7ZFB8</accession>
<dbReference type="RefSeq" id="WP_322474633.1">
    <property type="nucleotide sequence ID" value="NZ_JBHRZG010000024.1"/>
</dbReference>
<comment type="caution">
    <text evidence="6">The sequence shown here is derived from an EMBL/GenBank/DDBJ whole genome shotgun (WGS) entry which is preliminary data.</text>
</comment>
<dbReference type="Gene3D" id="3.30.565.10">
    <property type="entry name" value="Histidine kinase-like ATPase, C-terminal domain"/>
    <property type="match status" value="1"/>
</dbReference>